<dbReference type="AlphaFoldDB" id="A0AAV0JKB9"/>
<keyword evidence="6" id="KW-1185">Reference proteome</keyword>
<feature type="domain" description="K Homology" evidence="4">
    <location>
        <begin position="6"/>
        <end position="90"/>
    </location>
</feature>
<protein>
    <recommendedName>
        <fullName evidence="4">K Homology domain-containing protein</fullName>
    </recommendedName>
</protein>
<comment type="caution">
    <text evidence="5">The sequence shown here is derived from an EMBL/GenBank/DDBJ whole genome shotgun (WGS) entry which is preliminary data.</text>
</comment>
<dbReference type="PANTHER" id="PTHR10288">
    <property type="entry name" value="KH DOMAIN CONTAINING RNA BINDING PROTEIN"/>
    <property type="match status" value="1"/>
</dbReference>
<evidence type="ECO:0000256" key="2">
    <source>
        <dbReference type="PROSITE-ProRule" id="PRU00117"/>
    </source>
</evidence>
<feature type="compositionally biased region" description="Gly residues" evidence="3">
    <location>
        <begin position="120"/>
        <end position="130"/>
    </location>
</feature>
<feature type="region of interest" description="Disordered" evidence="3">
    <location>
        <begin position="242"/>
        <end position="282"/>
    </location>
</feature>
<dbReference type="Gene3D" id="3.30.1370.10">
    <property type="entry name" value="K Homology domain, type 1"/>
    <property type="match status" value="5"/>
</dbReference>
<feature type="region of interest" description="Disordered" evidence="3">
    <location>
        <begin position="69"/>
        <end position="130"/>
    </location>
</feature>
<feature type="domain" description="K Homology" evidence="4">
    <location>
        <begin position="290"/>
        <end position="357"/>
    </location>
</feature>
<feature type="compositionally biased region" description="Basic and acidic residues" evidence="3">
    <location>
        <begin position="254"/>
        <end position="268"/>
    </location>
</feature>
<feature type="domain" description="K Homology" evidence="4">
    <location>
        <begin position="649"/>
        <end position="719"/>
    </location>
</feature>
<evidence type="ECO:0000259" key="4">
    <source>
        <dbReference type="SMART" id="SM00322"/>
    </source>
</evidence>
<proteinExistence type="predicted"/>
<keyword evidence="2" id="KW-0694">RNA-binding</keyword>
<gene>
    <name evidence="5" type="ORF">LITE_LOCUS14739</name>
</gene>
<name>A0AAV0JKB9_9ROSI</name>
<evidence type="ECO:0000256" key="1">
    <source>
        <dbReference type="ARBA" id="ARBA00022737"/>
    </source>
</evidence>
<dbReference type="InterPro" id="IPR004088">
    <property type="entry name" value="KH_dom_type_1"/>
</dbReference>
<dbReference type="SMART" id="SM00322">
    <property type="entry name" value="KH"/>
    <property type="match status" value="5"/>
</dbReference>
<dbReference type="PROSITE" id="PS50084">
    <property type="entry name" value="KH_TYPE_1"/>
    <property type="match status" value="5"/>
</dbReference>
<keyword evidence="1" id="KW-0677">Repeat</keyword>
<feature type="region of interest" description="Disordered" evidence="3">
    <location>
        <begin position="471"/>
        <end position="545"/>
    </location>
</feature>
<feature type="domain" description="K Homology" evidence="4">
    <location>
        <begin position="361"/>
        <end position="461"/>
    </location>
</feature>
<dbReference type="SUPFAM" id="SSF54791">
    <property type="entry name" value="Eukaryotic type KH-domain (KH-domain type I)"/>
    <property type="match status" value="5"/>
</dbReference>
<feature type="compositionally biased region" description="Basic and acidic residues" evidence="3">
    <location>
        <begin position="524"/>
        <end position="539"/>
    </location>
</feature>
<sequence>MDSPSNLSKFRILCPSARTGAVIGKGGSSVRHIQTVTGAKIRLLDNPHGHPPCDERVILISHVNNPFSGATANNRNPRPTAAEETTAANENSNSSSSHPPDSGGAVADGSSAVGVKSSGGESGGGGGDEGWGPVQKALVRVFEKIVKGDSLEELSEEVVVVGRVLIGNDQAAHLFGRGGNVLDKIMAESGAHQVRLLPREQIPPCASLGDELMLVTGSYYAVRRALLAFYSCLEDISKAEAANPGSAKHSGHHGHADFSQRGYADYHSRGHSPNMGAENFDGRNGRVVEEDVVFKLLCQLDKVGSLIGKGGSVIKTLQNDTGASIKIADVMPNSEQRRSPAQDGVIRVQTRIAEIGYEHGAPVVARLIVHSQQIGRLLGKGGQIISEMRHLTGAHIRIFPTDQAAKHGTPHDEIVQVFRRISFEGKVLFRPLACIDMRNRRVIGNLQCVQDALYHITGRLRDIIFPPVKSSFSNSGGPPPYQSQFSDMPPPQFRPRPHPASTGPYPSPAAGPYHGTDHPAVPPHHQDHHSFPYGDERPGHGPPFEISPRSWNNQQVRYSFGQIGNNLDVHLQILSLYCCCYFTAYSVAQLLLVTPFLSFALFSSHLTAAIHMEVLMGTQREMGLQLGDPRFPRTVRFFSKLILRGVQAPGGPVEMVIPLNFLSHVHGENNSNLNQIRQISGASILIQEPKAGGGDVVVGISGTSHQIHTAQCLIHAFIMTGRSDAA</sequence>
<reference evidence="5" key="1">
    <citation type="submission" date="2022-08" db="EMBL/GenBank/DDBJ databases">
        <authorList>
            <person name="Gutierrez-Valencia J."/>
        </authorList>
    </citation>
    <scope>NUCLEOTIDE SEQUENCE</scope>
</reference>
<feature type="compositionally biased region" description="Polar residues" evidence="3">
    <location>
        <begin position="471"/>
        <end position="486"/>
    </location>
</feature>
<dbReference type="Pfam" id="PF00013">
    <property type="entry name" value="KH_1"/>
    <property type="match status" value="5"/>
</dbReference>
<evidence type="ECO:0000313" key="5">
    <source>
        <dbReference type="EMBL" id="CAI0410360.1"/>
    </source>
</evidence>
<feature type="compositionally biased region" description="Low complexity" evidence="3">
    <location>
        <begin position="80"/>
        <end position="119"/>
    </location>
</feature>
<dbReference type="InterPro" id="IPR004087">
    <property type="entry name" value="KH_dom"/>
</dbReference>
<dbReference type="InterPro" id="IPR036612">
    <property type="entry name" value="KH_dom_type_1_sf"/>
</dbReference>
<dbReference type="EMBL" id="CAMGYJ010000005">
    <property type="protein sequence ID" value="CAI0410360.1"/>
    <property type="molecule type" value="Genomic_DNA"/>
</dbReference>
<feature type="domain" description="K Homology" evidence="4">
    <location>
        <begin position="158"/>
        <end position="234"/>
    </location>
</feature>
<organism evidence="5 6">
    <name type="scientific">Linum tenue</name>
    <dbReference type="NCBI Taxonomy" id="586396"/>
    <lineage>
        <taxon>Eukaryota</taxon>
        <taxon>Viridiplantae</taxon>
        <taxon>Streptophyta</taxon>
        <taxon>Embryophyta</taxon>
        <taxon>Tracheophyta</taxon>
        <taxon>Spermatophyta</taxon>
        <taxon>Magnoliopsida</taxon>
        <taxon>eudicotyledons</taxon>
        <taxon>Gunneridae</taxon>
        <taxon>Pentapetalae</taxon>
        <taxon>rosids</taxon>
        <taxon>fabids</taxon>
        <taxon>Malpighiales</taxon>
        <taxon>Linaceae</taxon>
        <taxon>Linum</taxon>
    </lineage>
</organism>
<dbReference type="GO" id="GO:0003723">
    <property type="term" value="F:RNA binding"/>
    <property type="evidence" value="ECO:0007669"/>
    <property type="project" value="UniProtKB-UniRule"/>
</dbReference>
<dbReference type="Proteomes" id="UP001154282">
    <property type="component" value="Unassembled WGS sequence"/>
</dbReference>
<evidence type="ECO:0000256" key="3">
    <source>
        <dbReference type="SAM" id="MobiDB-lite"/>
    </source>
</evidence>
<accession>A0AAV0JKB9</accession>
<evidence type="ECO:0000313" key="6">
    <source>
        <dbReference type="Proteomes" id="UP001154282"/>
    </source>
</evidence>